<comment type="subcellular location">
    <subcellularLocation>
        <location evidence="1">Secreted</location>
    </subcellularLocation>
</comment>
<dbReference type="AlphaFoldDB" id="A0A952KGV9"/>
<gene>
    <name evidence="4" type="ORF">JF625_22150</name>
</gene>
<dbReference type="InterPro" id="IPR011049">
    <property type="entry name" value="Serralysin-like_metalloprot_C"/>
</dbReference>
<name>A0A952KGV9_9PROT</name>
<evidence type="ECO:0000313" key="4">
    <source>
        <dbReference type="EMBL" id="MBW8727835.1"/>
    </source>
</evidence>
<evidence type="ECO:0000313" key="5">
    <source>
        <dbReference type="Proteomes" id="UP000700706"/>
    </source>
</evidence>
<dbReference type="PANTHER" id="PTHR38340">
    <property type="entry name" value="S-LAYER PROTEIN"/>
    <property type="match status" value="1"/>
</dbReference>
<dbReference type="PROSITE" id="PS00330">
    <property type="entry name" value="HEMOLYSIN_CALCIUM"/>
    <property type="match status" value="2"/>
</dbReference>
<dbReference type="InterPro" id="IPR018511">
    <property type="entry name" value="Hemolysin-typ_Ca-bd_CS"/>
</dbReference>
<dbReference type="SUPFAM" id="SSF51120">
    <property type="entry name" value="beta-Roll"/>
    <property type="match status" value="4"/>
</dbReference>
<dbReference type="InterPro" id="IPR001343">
    <property type="entry name" value="Hemolysn_Ca-bd"/>
</dbReference>
<dbReference type="PRINTS" id="PR00313">
    <property type="entry name" value="CABNDNGRPT"/>
</dbReference>
<protein>
    <recommendedName>
        <fullName evidence="6">Peptidase M10 serralysin C-terminal domain-containing protein</fullName>
    </recommendedName>
</protein>
<dbReference type="Gene3D" id="2.150.10.10">
    <property type="entry name" value="Serralysin-like metalloprotease, C-terminal"/>
    <property type="match status" value="4"/>
</dbReference>
<dbReference type="PANTHER" id="PTHR38340:SF1">
    <property type="entry name" value="S-LAYER PROTEIN"/>
    <property type="match status" value="1"/>
</dbReference>
<sequence>MSVFTGTDAAETITPGFVSPSVTSSGQPRPSAEADVISSAGGNDIVAGGQGNDTALLGTGDDTFLWAPGDGSDTVEGQTGTDTLDFAGSNVAEMINISANGGRVLFTRDIGSFVQDLNGIERIEFHALGGADRVTVHDQTGTGLARVTVDLEGVLNGGAGDGQADIVTANGSAAAETVTLTLSGTAVVATGLAAQLVVDHAEAIDQLLVNGLDGNDRIDARPLATAPMLLTFDGGAGNDTLIGGAGADVLLGGDGDDIVIGGRGNDVAFLGAGNDTFAWVPGDGSDTVEGQAGTDDLSVQASNASEIFDIAANGGRALFFRNVGNVILDLNDVERIQLKALGGADTIAVHDLTGTDITRVGIDLAGTTPTAGDGAADAVTVDGTAGNDVVTLVASADVIGINGLPASVSIQHADATLDRLTIQAQAGDDVIDASALPAGRIALTLLGGLGADVVFGSAGADIVRGGDGNDTALLGAGDDLFGWSPGDDNDTIEGQAGTDTLDFAGANIAETIDIAANGGRARFFRDVANVVMDLNDVERIEFHALGGADRITVNDLTGTDVTRVTVDLEGTLDGGAGDGQADVGTLNGSAGANTVTLTQSGTAVVATGLAAQLVVDHAEAIDRIAINGLDGNDRIDARALATAPVPLTFDGGAGNDTFAWAPGDGSDTVEGQGGTDDLSVQASNASEIFDIAANGGRALFIRNVGNVILDLDDVERIQLKAFAGVDAIAVHDLTGTDITRVGIDLAGTTATTGDGAADAVTVDGTAGADTISLSSSGTDIGIGGLQATVVLQHTEAIDRLTIGTGDGNDLVNAGAVAAGRIGLTLSGGAGDDRLIGSAGIDTLIGGTGADRFGLAAATHSLVGANADRIADFSRAEGDRIDLSAVDANTLVAGNQAFSFIGTGLYTGVAGQLRFATTAGTTTIAGDVNGDRVTDFHIVLTGTIALVAADFMF</sequence>
<reference evidence="4" key="1">
    <citation type="submission" date="2020-06" db="EMBL/GenBank/DDBJ databases">
        <title>Stable isotope informed genome-resolved metagenomics uncovers potential trophic interactions in rhizosphere soil.</title>
        <authorList>
            <person name="Starr E.P."/>
            <person name="Shi S."/>
            <person name="Blazewicz S.J."/>
            <person name="Koch B.J."/>
            <person name="Probst A.J."/>
            <person name="Hungate B.A."/>
            <person name="Pett-Ridge J."/>
            <person name="Firestone M.K."/>
            <person name="Banfield J.F."/>
        </authorList>
    </citation>
    <scope>NUCLEOTIDE SEQUENCE</scope>
    <source>
        <strain evidence="4">YM_69_17</strain>
    </source>
</reference>
<keyword evidence="2" id="KW-0964">Secreted</keyword>
<feature type="region of interest" description="Disordered" evidence="3">
    <location>
        <begin position="1"/>
        <end position="32"/>
    </location>
</feature>
<dbReference type="GO" id="GO:0005576">
    <property type="term" value="C:extracellular region"/>
    <property type="evidence" value="ECO:0007669"/>
    <property type="project" value="UniProtKB-SubCell"/>
</dbReference>
<dbReference type="EMBL" id="JAEKLZ010000308">
    <property type="protein sequence ID" value="MBW8727835.1"/>
    <property type="molecule type" value="Genomic_DNA"/>
</dbReference>
<evidence type="ECO:0008006" key="6">
    <source>
        <dbReference type="Google" id="ProtNLM"/>
    </source>
</evidence>
<proteinExistence type="predicted"/>
<evidence type="ECO:0000256" key="2">
    <source>
        <dbReference type="ARBA" id="ARBA00022525"/>
    </source>
</evidence>
<dbReference type="Proteomes" id="UP000700706">
    <property type="component" value="Unassembled WGS sequence"/>
</dbReference>
<dbReference type="GO" id="GO:0005509">
    <property type="term" value="F:calcium ion binding"/>
    <property type="evidence" value="ECO:0007669"/>
    <property type="project" value="InterPro"/>
</dbReference>
<accession>A0A952KGV9</accession>
<dbReference type="Pfam" id="PF00353">
    <property type="entry name" value="HemolysinCabind"/>
    <property type="match status" value="7"/>
</dbReference>
<dbReference type="InterPro" id="IPR050557">
    <property type="entry name" value="RTX_toxin/Mannuronan_C5-epim"/>
</dbReference>
<comment type="caution">
    <text evidence="4">The sequence shown here is derived from an EMBL/GenBank/DDBJ whole genome shotgun (WGS) entry which is preliminary data.</text>
</comment>
<organism evidence="4 5">
    <name type="scientific">Inquilinus limosus</name>
    <dbReference type="NCBI Taxonomy" id="171674"/>
    <lineage>
        <taxon>Bacteria</taxon>
        <taxon>Pseudomonadati</taxon>
        <taxon>Pseudomonadota</taxon>
        <taxon>Alphaproteobacteria</taxon>
        <taxon>Rhodospirillales</taxon>
        <taxon>Rhodospirillaceae</taxon>
        <taxon>Inquilinus</taxon>
    </lineage>
</organism>
<evidence type="ECO:0000256" key="3">
    <source>
        <dbReference type="SAM" id="MobiDB-lite"/>
    </source>
</evidence>
<evidence type="ECO:0000256" key="1">
    <source>
        <dbReference type="ARBA" id="ARBA00004613"/>
    </source>
</evidence>